<name>A0ABU0HJT8_9HYPH</name>
<gene>
    <name evidence="3" type="ORF">QO016_002070</name>
</gene>
<protein>
    <submittedName>
        <fullName evidence="3">Uncharacterized protein</fullName>
    </submittedName>
</protein>
<keyword evidence="2" id="KW-0472">Membrane</keyword>
<sequence length="77" mass="8590">MAGPEQREPDLPDSLTRHLKAPRSAIWPTPDDRHRPRTGAHRPRVPSGVFKGLWLWAVAYNLIGAAILAVLWASMGR</sequence>
<reference evidence="3 4" key="1">
    <citation type="submission" date="2023-07" db="EMBL/GenBank/DDBJ databases">
        <title>Genomic Encyclopedia of Type Strains, Phase IV (KMG-IV): sequencing the most valuable type-strain genomes for metagenomic binning, comparative biology and taxonomic classification.</title>
        <authorList>
            <person name="Goeker M."/>
        </authorList>
    </citation>
    <scope>NUCLEOTIDE SEQUENCE [LARGE SCALE GENOMIC DNA]</scope>
    <source>
        <strain evidence="3 4">DSM 19562</strain>
    </source>
</reference>
<evidence type="ECO:0000256" key="2">
    <source>
        <dbReference type="SAM" id="Phobius"/>
    </source>
</evidence>
<dbReference type="Proteomes" id="UP001236369">
    <property type="component" value="Unassembled WGS sequence"/>
</dbReference>
<dbReference type="EMBL" id="JAUSVV010000003">
    <property type="protein sequence ID" value="MDQ0442576.1"/>
    <property type="molecule type" value="Genomic_DNA"/>
</dbReference>
<dbReference type="RefSeq" id="WP_238248649.1">
    <property type="nucleotide sequence ID" value="NZ_BPQX01000021.1"/>
</dbReference>
<feature type="compositionally biased region" description="Basic and acidic residues" evidence="1">
    <location>
        <begin position="1"/>
        <end position="10"/>
    </location>
</feature>
<evidence type="ECO:0000313" key="4">
    <source>
        <dbReference type="Proteomes" id="UP001236369"/>
    </source>
</evidence>
<keyword evidence="4" id="KW-1185">Reference proteome</keyword>
<feature type="transmembrane region" description="Helical" evidence="2">
    <location>
        <begin position="53"/>
        <end position="73"/>
    </location>
</feature>
<keyword evidence="2" id="KW-1133">Transmembrane helix</keyword>
<accession>A0ABU0HJT8</accession>
<keyword evidence="2" id="KW-0812">Transmembrane</keyword>
<comment type="caution">
    <text evidence="3">The sequence shown here is derived from an EMBL/GenBank/DDBJ whole genome shotgun (WGS) entry which is preliminary data.</text>
</comment>
<proteinExistence type="predicted"/>
<organism evidence="3 4">
    <name type="scientific">Methylobacterium persicinum</name>
    <dbReference type="NCBI Taxonomy" id="374426"/>
    <lineage>
        <taxon>Bacteria</taxon>
        <taxon>Pseudomonadati</taxon>
        <taxon>Pseudomonadota</taxon>
        <taxon>Alphaproteobacteria</taxon>
        <taxon>Hyphomicrobiales</taxon>
        <taxon>Methylobacteriaceae</taxon>
        <taxon>Methylobacterium</taxon>
    </lineage>
</organism>
<feature type="region of interest" description="Disordered" evidence="1">
    <location>
        <begin position="1"/>
        <end position="42"/>
    </location>
</feature>
<evidence type="ECO:0000313" key="3">
    <source>
        <dbReference type="EMBL" id="MDQ0442576.1"/>
    </source>
</evidence>
<evidence type="ECO:0000256" key="1">
    <source>
        <dbReference type="SAM" id="MobiDB-lite"/>
    </source>
</evidence>